<dbReference type="HOGENOM" id="CLU_039103_0_0_1"/>
<evidence type="ECO:0000313" key="3">
    <source>
        <dbReference type="EMBL" id="EDV96216.1"/>
    </source>
</evidence>
<feature type="compositionally biased region" description="Low complexity" evidence="1">
    <location>
        <begin position="43"/>
        <end position="64"/>
    </location>
</feature>
<feature type="compositionally biased region" description="Basic and acidic residues" evidence="1">
    <location>
        <begin position="194"/>
        <end position="204"/>
    </location>
</feature>
<dbReference type="InterPro" id="IPR002716">
    <property type="entry name" value="PIN_dom"/>
</dbReference>
<dbReference type="PANTHER" id="PTHR16161">
    <property type="entry name" value="TRANSCRIPTIONAL PROTEIN SWT1"/>
    <property type="match status" value="1"/>
</dbReference>
<proteinExistence type="predicted"/>
<feature type="compositionally biased region" description="Polar residues" evidence="1">
    <location>
        <begin position="65"/>
        <end position="111"/>
    </location>
</feature>
<feature type="compositionally biased region" description="Basic residues" evidence="1">
    <location>
        <begin position="112"/>
        <end position="131"/>
    </location>
</feature>
<feature type="region of interest" description="Disordered" evidence="1">
    <location>
        <begin position="187"/>
        <end position="212"/>
    </location>
</feature>
<dbReference type="PhylomeDB" id="B4J3L4"/>
<dbReference type="SUPFAM" id="SSF88723">
    <property type="entry name" value="PIN domain-like"/>
    <property type="match status" value="1"/>
</dbReference>
<dbReference type="SMART" id="SM00670">
    <property type="entry name" value="PINc"/>
    <property type="match status" value="1"/>
</dbReference>
<dbReference type="Proteomes" id="UP000001070">
    <property type="component" value="Unassembled WGS sequence"/>
</dbReference>
<dbReference type="GO" id="GO:0005634">
    <property type="term" value="C:nucleus"/>
    <property type="evidence" value="ECO:0007669"/>
    <property type="project" value="TreeGrafter"/>
</dbReference>
<gene>
    <name evidence="3" type="primary">Dgri\GH15334</name>
    <name evidence="3" type="ORF">Dgri_GH15334</name>
</gene>
<feature type="region of interest" description="Disordered" evidence="1">
    <location>
        <begin position="1"/>
        <end position="159"/>
    </location>
</feature>
<dbReference type="AlphaFoldDB" id="B4J3L4"/>
<sequence>MLPAHKCKQQAQERLHRLQTGLKHVSSKRADKEKHMSTRISSRKCSNTNSSSSSPPGSSTTASRNSPAKTHRNSWSSSAFTSHSPTKTHRSSNSIKSRSTLQSSSITTSGHSLHKTHRKSNNNRSRSRSPRRTSSTTASSSSPAKTPSNSTERLKQAKGSSDTLKSFCLNERPTLVQPALAIFSPPKSDAYETSSKRINTDRGSGRSCGMSSDIGSGVRNTWAKPKALLDASNRLGSTRSISANQRLLLLCESLQQRQMDNNNNNNHGIETPSPTIKLPAVDNAINRNPKPNCVQSMDDVEPMDVDSEEDIKAVSNNTTLVAAVKQDVNTNSFANKSMQVDKSGITVNRLLAIGKKLPARCLDHMYFVLDTNVLVHNLAFVEDVCQLALGGTEGSILFIPYIVIKELDNLNNRRNDKHLNHDAAMRAIRYLNKKFDNSLNIQAQSALEEADHLIEVDCPDDSIVNCCLQLRRQVPHLTLLTNDNNLRLKGIASEIEVSCRSDLINSYREQFDALSP</sequence>
<dbReference type="OMA" id="MLYIPYI"/>
<dbReference type="Gene3D" id="3.40.50.1010">
    <property type="entry name" value="5'-nuclease"/>
    <property type="match status" value="1"/>
</dbReference>
<dbReference type="PANTHER" id="PTHR16161:SF0">
    <property type="entry name" value="TRANSCRIPTIONAL PROTEIN SWT1"/>
    <property type="match status" value="1"/>
</dbReference>
<dbReference type="FunCoup" id="B4J3L4">
    <property type="interactions" value="38"/>
</dbReference>
<reference evidence="3 4" key="1">
    <citation type="journal article" date="2007" name="Nature">
        <title>Evolution of genes and genomes on the Drosophila phylogeny.</title>
        <authorList>
            <consortium name="Drosophila 12 Genomes Consortium"/>
            <person name="Clark A.G."/>
            <person name="Eisen M.B."/>
            <person name="Smith D.R."/>
            <person name="Bergman C.M."/>
            <person name="Oliver B."/>
            <person name="Markow T.A."/>
            <person name="Kaufman T.C."/>
            <person name="Kellis M."/>
            <person name="Gelbart W."/>
            <person name="Iyer V.N."/>
            <person name="Pollard D.A."/>
            <person name="Sackton T.B."/>
            <person name="Larracuente A.M."/>
            <person name="Singh N.D."/>
            <person name="Abad J.P."/>
            <person name="Abt D.N."/>
            <person name="Adryan B."/>
            <person name="Aguade M."/>
            <person name="Akashi H."/>
            <person name="Anderson W.W."/>
            <person name="Aquadro C.F."/>
            <person name="Ardell D.H."/>
            <person name="Arguello R."/>
            <person name="Artieri C.G."/>
            <person name="Barbash D.A."/>
            <person name="Barker D."/>
            <person name="Barsanti P."/>
            <person name="Batterham P."/>
            <person name="Batzoglou S."/>
            <person name="Begun D."/>
            <person name="Bhutkar A."/>
            <person name="Blanco E."/>
            <person name="Bosak S.A."/>
            <person name="Bradley R.K."/>
            <person name="Brand A.D."/>
            <person name="Brent M.R."/>
            <person name="Brooks A.N."/>
            <person name="Brown R.H."/>
            <person name="Butlin R.K."/>
            <person name="Caggese C."/>
            <person name="Calvi B.R."/>
            <person name="Bernardo de Carvalho A."/>
            <person name="Caspi A."/>
            <person name="Castrezana S."/>
            <person name="Celniker S.E."/>
            <person name="Chang J.L."/>
            <person name="Chapple C."/>
            <person name="Chatterji S."/>
            <person name="Chinwalla A."/>
            <person name="Civetta A."/>
            <person name="Clifton S.W."/>
            <person name="Comeron J.M."/>
            <person name="Costello J.C."/>
            <person name="Coyne J.A."/>
            <person name="Daub J."/>
            <person name="David R.G."/>
            <person name="Delcher A.L."/>
            <person name="Delehaunty K."/>
            <person name="Do C.B."/>
            <person name="Ebling H."/>
            <person name="Edwards K."/>
            <person name="Eickbush T."/>
            <person name="Evans J.D."/>
            <person name="Filipski A."/>
            <person name="Findeiss S."/>
            <person name="Freyhult E."/>
            <person name="Fulton L."/>
            <person name="Fulton R."/>
            <person name="Garcia A.C."/>
            <person name="Gardiner A."/>
            <person name="Garfield D.A."/>
            <person name="Garvin B.E."/>
            <person name="Gibson G."/>
            <person name="Gilbert D."/>
            <person name="Gnerre S."/>
            <person name="Godfrey J."/>
            <person name="Good R."/>
            <person name="Gotea V."/>
            <person name="Gravely B."/>
            <person name="Greenberg A.J."/>
            <person name="Griffiths-Jones S."/>
            <person name="Gross S."/>
            <person name="Guigo R."/>
            <person name="Gustafson E.A."/>
            <person name="Haerty W."/>
            <person name="Hahn M.W."/>
            <person name="Halligan D.L."/>
            <person name="Halpern A.L."/>
            <person name="Halter G.M."/>
            <person name="Han M.V."/>
            <person name="Heger A."/>
            <person name="Hillier L."/>
            <person name="Hinrichs A.S."/>
            <person name="Holmes I."/>
            <person name="Hoskins R.A."/>
            <person name="Hubisz M.J."/>
            <person name="Hultmark D."/>
            <person name="Huntley M.A."/>
            <person name="Jaffe D.B."/>
            <person name="Jagadeeshan S."/>
            <person name="Jeck W.R."/>
            <person name="Johnson J."/>
            <person name="Jones C.D."/>
            <person name="Jordan W.C."/>
            <person name="Karpen G.H."/>
            <person name="Kataoka E."/>
            <person name="Keightley P.D."/>
            <person name="Kheradpour P."/>
            <person name="Kirkness E.F."/>
            <person name="Koerich L.B."/>
            <person name="Kristiansen K."/>
            <person name="Kudrna D."/>
            <person name="Kulathinal R.J."/>
            <person name="Kumar S."/>
            <person name="Kwok R."/>
            <person name="Lander E."/>
            <person name="Langley C.H."/>
            <person name="Lapoint R."/>
            <person name="Lazzaro B.P."/>
            <person name="Lee S.J."/>
            <person name="Levesque L."/>
            <person name="Li R."/>
            <person name="Lin C.F."/>
            <person name="Lin M.F."/>
            <person name="Lindblad-Toh K."/>
            <person name="Llopart A."/>
            <person name="Long M."/>
            <person name="Low L."/>
            <person name="Lozovsky E."/>
            <person name="Lu J."/>
            <person name="Luo M."/>
            <person name="Machado C.A."/>
            <person name="Makalowski W."/>
            <person name="Marzo M."/>
            <person name="Matsuda M."/>
            <person name="Matzkin L."/>
            <person name="McAllister B."/>
            <person name="McBride C.S."/>
            <person name="McKernan B."/>
            <person name="McKernan K."/>
            <person name="Mendez-Lago M."/>
            <person name="Minx P."/>
            <person name="Mollenhauer M.U."/>
            <person name="Montooth K."/>
            <person name="Mount S.M."/>
            <person name="Mu X."/>
            <person name="Myers E."/>
            <person name="Negre B."/>
            <person name="Newfeld S."/>
            <person name="Nielsen R."/>
            <person name="Noor M.A."/>
            <person name="O'Grady P."/>
            <person name="Pachter L."/>
            <person name="Papaceit M."/>
            <person name="Parisi M.J."/>
            <person name="Parisi M."/>
            <person name="Parts L."/>
            <person name="Pedersen J.S."/>
            <person name="Pesole G."/>
            <person name="Phillippy A.M."/>
            <person name="Ponting C.P."/>
            <person name="Pop M."/>
            <person name="Porcelli D."/>
            <person name="Powell J.R."/>
            <person name="Prohaska S."/>
            <person name="Pruitt K."/>
            <person name="Puig M."/>
            <person name="Quesneville H."/>
            <person name="Ram K.R."/>
            <person name="Rand D."/>
            <person name="Rasmussen M.D."/>
            <person name="Reed L.K."/>
            <person name="Reenan R."/>
            <person name="Reily A."/>
            <person name="Remington K.A."/>
            <person name="Rieger T.T."/>
            <person name="Ritchie M.G."/>
            <person name="Robin C."/>
            <person name="Rogers Y.H."/>
            <person name="Rohde C."/>
            <person name="Rozas J."/>
            <person name="Rubenfield M.J."/>
            <person name="Ruiz A."/>
            <person name="Russo S."/>
            <person name="Salzberg S.L."/>
            <person name="Sanchez-Gracia A."/>
            <person name="Saranga D.J."/>
            <person name="Sato H."/>
            <person name="Schaeffer S.W."/>
            <person name="Schatz M.C."/>
            <person name="Schlenke T."/>
            <person name="Schwartz R."/>
            <person name="Segarra C."/>
            <person name="Singh R.S."/>
            <person name="Sirot L."/>
            <person name="Sirota M."/>
            <person name="Sisneros N.B."/>
            <person name="Smith C.D."/>
            <person name="Smith T.F."/>
            <person name="Spieth J."/>
            <person name="Stage D.E."/>
            <person name="Stark A."/>
            <person name="Stephan W."/>
            <person name="Strausberg R.L."/>
            <person name="Strempel S."/>
            <person name="Sturgill D."/>
            <person name="Sutton G."/>
            <person name="Sutton G.G."/>
            <person name="Tao W."/>
            <person name="Teichmann S."/>
            <person name="Tobari Y.N."/>
            <person name="Tomimura Y."/>
            <person name="Tsolas J.M."/>
            <person name="Valente V.L."/>
            <person name="Venter E."/>
            <person name="Venter J.C."/>
            <person name="Vicario S."/>
            <person name="Vieira F.G."/>
            <person name="Vilella A.J."/>
            <person name="Villasante A."/>
            <person name="Walenz B."/>
            <person name="Wang J."/>
            <person name="Wasserman M."/>
            <person name="Watts T."/>
            <person name="Wilson D."/>
            <person name="Wilson R.K."/>
            <person name="Wing R.A."/>
            <person name="Wolfner M.F."/>
            <person name="Wong A."/>
            <person name="Wong G.K."/>
            <person name="Wu C.I."/>
            <person name="Wu G."/>
            <person name="Yamamoto D."/>
            <person name="Yang H.P."/>
            <person name="Yang S.P."/>
            <person name="Yorke J.A."/>
            <person name="Yoshida K."/>
            <person name="Zdobnov E."/>
            <person name="Zhang P."/>
            <person name="Zhang Y."/>
            <person name="Zimin A.V."/>
            <person name="Baldwin J."/>
            <person name="Abdouelleil A."/>
            <person name="Abdulkadir J."/>
            <person name="Abebe A."/>
            <person name="Abera B."/>
            <person name="Abreu J."/>
            <person name="Acer S.C."/>
            <person name="Aftuck L."/>
            <person name="Alexander A."/>
            <person name="An P."/>
            <person name="Anderson E."/>
            <person name="Anderson S."/>
            <person name="Arachi H."/>
            <person name="Azer M."/>
            <person name="Bachantsang P."/>
            <person name="Barry A."/>
            <person name="Bayul T."/>
            <person name="Berlin A."/>
            <person name="Bessette D."/>
            <person name="Bloom T."/>
            <person name="Blye J."/>
            <person name="Boguslavskiy L."/>
            <person name="Bonnet C."/>
            <person name="Boukhgalter B."/>
            <person name="Bourzgui I."/>
            <person name="Brown A."/>
            <person name="Cahill P."/>
            <person name="Channer S."/>
            <person name="Cheshatsang Y."/>
            <person name="Chuda L."/>
            <person name="Citroen M."/>
            <person name="Collymore A."/>
            <person name="Cooke P."/>
            <person name="Costello M."/>
            <person name="D'Aco K."/>
            <person name="Daza R."/>
            <person name="De Haan G."/>
            <person name="DeGray S."/>
            <person name="DeMaso C."/>
            <person name="Dhargay N."/>
            <person name="Dooley K."/>
            <person name="Dooley E."/>
            <person name="Doricent M."/>
            <person name="Dorje P."/>
            <person name="Dorjee K."/>
            <person name="Dupes A."/>
            <person name="Elong R."/>
            <person name="Falk J."/>
            <person name="Farina A."/>
            <person name="Faro S."/>
            <person name="Ferguson D."/>
            <person name="Fisher S."/>
            <person name="Foley C.D."/>
            <person name="Franke A."/>
            <person name="Friedrich D."/>
            <person name="Gadbois L."/>
            <person name="Gearin G."/>
            <person name="Gearin C.R."/>
            <person name="Giannoukos G."/>
            <person name="Goode T."/>
            <person name="Graham J."/>
            <person name="Grandbois E."/>
            <person name="Grewal S."/>
            <person name="Gyaltsen K."/>
            <person name="Hafez N."/>
            <person name="Hagos B."/>
            <person name="Hall J."/>
            <person name="Henson C."/>
            <person name="Hollinger A."/>
            <person name="Honan T."/>
            <person name="Huard M.D."/>
            <person name="Hughes L."/>
            <person name="Hurhula B."/>
            <person name="Husby M.E."/>
            <person name="Kamat A."/>
            <person name="Kanga B."/>
            <person name="Kashin S."/>
            <person name="Khazanovich D."/>
            <person name="Kisner P."/>
            <person name="Lance K."/>
            <person name="Lara M."/>
            <person name="Lee W."/>
            <person name="Lennon N."/>
            <person name="Letendre F."/>
            <person name="LeVine R."/>
            <person name="Lipovsky A."/>
            <person name="Liu X."/>
            <person name="Liu J."/>
            <person name="Liu S."/>
            <person name="Lokyitsang T."/>
            <person name="Lokyitsang Y."/>
            <person name="Lubonja R."/>
            <person name="Lui A."/>
            <person name="MacDonald P."/>
            <person name="Magnisalis V."/>
            <person name="Maru K."/>
            <person name="Matthews C."/>
            <person name="McCusker W."/>
            <person name="McDonough S."/>
            <person name="Mehta T."/>
            <person name="Meldrim J."/>
            <person name="Meneus L."/>
            <person name="Mihai O."/>
            <person name="Mihalev A."/>
            <person name="Mihova T."/>
            <person name="Mittelman R."/>
            <person name="Mlenga V."/>
            <person name="Montmayeur A."/>
            <person name="Mulrain L."/>
            <person name="Navidi A."/>
            <person name="Naylor J."/>
            <person name="Negash T."/>
            <person name="Nguyen T."/>
            <person name="Nguyen N."/>
            <person name="Nicol R."/>
            <person name="Norbu C."/>
            <person name="Norbu N."/>
            <person name="Novod N."/>
            <person name="O'Neill B."/>
            <person name="Osman S."/>
            <person name="Markiewicz E."/>
            <person name="Oyono O.L."/>
            <person name="Patti C."/>
            <person name="Phunkhang P."/>
            <person name="Pierre F."/>
            <person name="Priest M."/>
            <person name="Raghuraman S."/>
            <person name="Rege F."/>
            <person name="Reyes R."/>
            <person name="Rise C."/>
            <person name="Rogov P."/>
            <person name="Ross K."/>
            <person name="Ryan E."/>
            <person name="Settipalli S."/>
            <person name="Shea T."/>
            <person name="Sherpa N."/>
            <person name="Shi L."/>
            <person name="Shih D."/>
            <person name="Sparrow T."/>
            <person name="Spaulding J."/>
            <person name="Stalker J."/>
            <person name="Stange-Thomann N."/>
            <person name="Stavropoulos S."/>
            <person name="Stone C."/>
            <person name="Strader C."/>
            <person name="Tesfaye S."/>
            <person name="Thomson T."/>
            <person name="Thoulutsang Y."/>
            <person name="Thoulutsang D."/>
            <person name="Topham K."/>
            <person name="Topping I."/>
            <person name="Tsamla T."/>
            <person name="Vassiliev H."/>
            <person name="Vo A."/>
            <person name="Wangchuk T."/>
            <person name="Wangdi T."/>
            <person name="Weiand M."/>
            <person name="Wilkinson J."/>
            <person name="Wilson A."/>
            <person name="Yadav S."/>
            <person name="Young G."/>
            <person name="Yu Q."/>
            <person name="Zembek L."/>
            <person name="Zhong D."/>
            <person name="Zimmer A."/>
            <person name="Zwirko Z."/>
            <person name="Jaffe D.B."/>
            <person name="Alvarez P."/>
            <person name="Brockman W."/>
            <person name="Butler J."/>
            <person name="Chin C."/>
            <person name="Gnerre S."/>
            <person name="Grabherr M."/>
            <person name="Kleber M."/>
            <person name="Mauceli E."/>
            <person name="MacCallum I."/>
        </authorList>
    </citation>
    <scope>NUCLEOTIDE SEQUENCE [LARGE SCALE GENOMIC DNA]</scope>
    <source>
        <strain evidence="4">Tucson 15287-2541.00</strain>
    </source>
</reference>
<feature type="compositionally biased region" description="Low complexity" evidence="1">
    <location>
        <begin position="132"/>
        <end position="151"/>
    </location>
</feature>
<dbReference type="Pfam" id="PF13638">
    <property type="entry name" value="PIN_4"/>
    <property type="match status" value="1"/>
</dbReference>
<name>B4J3L4_DROGR</name>
<dbReference type="OrthoDB" id="548295at2759"/>
<evidence type="ECO:0000256" key="1">
    <source>
        <dbReference type="SAM" id="MobiDB-lite"/>
    </source>
</evidence>
<accession>B4J3L4</accession>
<dbReference type="SMR" id="B4J3L4"/>
<evidence type="ECO:0000313" key="4">
    <source>
        <dbReference type="Proteomes" id="UP000001070"/>
    </source>
</evidence>
<dbReference type="InterPro" id="IPR052626">
    <property type="entry name" value="SWT1_Regulator"/>
</dbReference>
<dbReference type="KEGG" id="dgr:6557127"/>
<keyword evidence="4" id="KW-1185">Reference proteome</keyword>
<dbReference type="InterPro" id="IPR029060">
    <property type="entry name" value="PIN-like_dom_sf"/>
</dbReference>
<evidence type="ECO:0000259" key="2">
    <source>
        <dbReference type="SMART" id="SM00670"/>
    </source>
</evidence>
<dbReference type="InParanoid" id="B4J3L4"/>
<dbReference type="eggNOG" id="KOG4689">
    <property type="taxonomic scope" value="Eukaryota"/>
</dbReference>
<organism evidence="4">
    <name type="scientific">Drosophila grimshawi</name>
    <name type="common">Hawaiian fruit fly</name>
    <name type="synonym">Idiomyia grimshawi</name>
    <dbReference type="NCBI Taxonomy" id="7222"/>
    <lineage>
        <taxon>Eukaryota</taxon>
        <taxon>Metazoa</taxon>
        <taxon>Ecdysozoa</taxon>
        <taxon>Arthropoda</taxon>
        <taxon>Hexapoda</taxon>
        <taxon>Insecta</taxon>
        <taxon>Pterygota</taxon>
        <taxon>Neoptera</taxon>
        <taxon>Endopterygota</taxon>
        <taxon>Diptera</taxon>
        <taxon>Brachycera</taxon>
        <taxon>Muscomorpha</taxon>
        <taxon>Ephydroidea</taxon>
        <taxon>Drosophilidae</taxon>
        <taxon>Drosophila</taxon>
        <taxon>Hawaiian Drosophila</taxon>
    </lineage>
</organism>
<dbReference type="EMBL" id="CH916366">
    <property type="protein sequence ID" value="EDV96216.1"/>
    <property type="molecule type" value="Genomic_DNA"/>
</dbReference>
<feature type="domain" description="PIN" evidence="2">
    <location>
        <begin position="365"/>
        <end position="488"/>
    </location>
</feature>
<protein>
    <submittedName>
        <fullName evidence="3">GH15334</fullName>
    </submittedName>
</protein>